<evidence type="ECO:0000256" key="1">
    <source>
        <dbReference type="SAM" id="MobiDB-lite"/>
    </source>
</evidence>
<dbReference type="AlphaFoldDB" id="A0A8S2E6R3"/>
<dbReference type="Proteomes" id="UP000682733">
    <property type="component" value="Unassembled WGS sequence"/>
</dbReference>
<dbReference type="Proteomes" id="UP000677228">
    <property type="component" value="Unassembled WGS sequence"/>
</dbReference>
<dbReference type="EMBL" id="CAJNOK010009227">
    <property type="protein sequence ID" value="CAF1084190.1"/>
    <property type="molecule type" value="Genomic_DNA"/>
</dbReference>
<evidence type="ECO:0000313" key="4">
    <source>
        <dbReference type="Proteomes" id="UP000677228"/>
    </source>
</evidence>
<evidence type="ECO:0000313" key="2">
    <source>
        <dbReference type="EMBL" id="CAF1084190.1"/>
    </source>
</evidence>
<evidence type="ECO:0000313" key="3">
    <source>
        <dbReference type="EMBL" id="CAF3846778.1"/>
    </source>
</evidence>
<feature type="region of interest" description="Disordered" evidence="1">
    <location>
        <begin position="251"/>
        <end position="271"/>
    </location>
</feature>
<reference evidence="2" key="1">
    <citation type="submission" date="2021-02" db="EMBL/GenBank/DDBJ databases">
        <authorList>
            <person name="Nowell W R."/>
        </authorList>
    </citation>
    <scope>NUCLEOTIDE SEQUENCE</scope>
</reference>
<organism evidence="2 4">
    <name type="scientific">Didymodactylos carnosus</name>
    <dbReference type="NCBI Taxonomy" id="1234261"/>
    <lineage>
        <taxon>Eukaryota</taxon>
        <taxon>Metazoa</taxon>
        <taxon>Spiralia</taxon>
        <taxon>Gnathifera</taxon>
        <taxon>Rotifera</taxon>
        <taxon>Eurotatoria</taxon>
        <taxon>Bdelloidea</taxon>
        <taxon>Philodinida</taxon>
        <taxon>Philodinidae</taxon>
        <taxon>Didymodactylos</taxon>
    </lineage>
</organism>
<protein>
    <submittedName>
        <fullName evidence="2">Uncharacterized protein</fullName>
    </submittedName>
</protein>
<gene>
    <name evidence="2" type="ORF">OVA965_LOCUS18513</name>
    <name evidence="3" type="ORF">TMI583_LOCUS18523</name>
</gene>
<name>A0A8S2E6R3_9BILA</name>
<comment type="caution">
    <text evidence="2">The sequence shown here is derived from an EMBL/GenBank/DDBJ whole genome shotgun (WGS) entry which is preliminary data.</text>
</comment>
<sequence length="808" mass="91812">MALLINANTLHEMGSLFEHICTVLLCPTQNPSYSLSISILSKAADQMNKDPDKQNFIFDSVTVHKNGVCESNIETSKAYNAAGGEEEDDFDDEALVTEEETVTMGNSPFKAYFQAIHEDSVMKTEQFNNEIYNIYPVNPYYSPSFLNKINELYLTTAPLWSNLTLGHLSRFGYKTSDPIVHCGCHSSRTTGMSESRMCVVKHSILNGEVASRLDQVVSQLGRAIQSVETNYADHYMINLTRQRSVRKKAVQAEESWQKRGPPKATGTYSEKPKLPLMNQVTKMLLSQNKSNKQKKQVELQSNDIKRPLQMIGDKNLCWLNSSMQLTLSNRELLNNLLKSQGDLFEDEYYSKVEQSITSYLIQLEKTPSSAVITEQAIITHINDLREYGPKQYQSSTNAYIPIIQEVDKTSCVRDYLSYILVPTVSNFIDVELNIISTLKCDSCHGLNQLYEENHSTFTLRTSHCSGKAMPETSLTSYFTPDTGDLKTCQLYSTRSNNHTCSSEITKLSQHLFFNFTAADYISGTLVETNQFYLKRSINMERFLSTNTIALPCYSRYDLYSFIVSVGSSDNKKVEESILFSEHYTAAAAMYIRRPLIEKTDFTDILRQIINNFDDTIQRSATRTSDPKAALCLANALNVILKETNVLSWVFAFSYTCLQCTERWRSIGCEYFQFSNESDVSSDGVLDLENKLVQKYFVPNLQCRNCPGETHTKNECYIISENPSHLLVTHNTRNVGLRRLIRDHLSLRCELTSTIIDYYLNILIVITEDARTLIVKKCSNSDYLCYNQSFKRFEPLSNGSIETFLAAAT</sequence>
<dbReference type="EMBL" id="CAJOBA010009243">
    <property type="protein sequence ID" value="CAF3846778.1"/>
    <property type="molecule type" value="Genomic_DNA"/>
</dbReference>
<accession>A0A8S2E6R3</accession>
<proteinExistence type="predicted"/>